<sequence>MLAYKGFNADLTCTCGRGTFQYEIGKTIKESKSKCRNSGAHCAEYPLECLRWYPLGCGNRYFLVEASGSLDELGGTDTQLACTEITLLKELSLRELVGHAMMYMVNHPLREWEMNMQCCSVRKDKAEAWSEGSMAIARGPHPKVKGAAGSVLGLIREVNGEIEDARLFKVNGTIKPNTWYTLEGREPKEAEG</sequence>
<dbReference type="EMBL" id="ABCC02000042">
    <property type="protein sequence ID" value="EDP14091.1"/>
    <property type="molecule type" value="Genomic_DNA"/>
</dbReference>
<dbReference type="InterPro" id="IPR056083">
    <property type="entry name" value="DUF7666"/>
</dbReference>
<comment type="caution">
    <text evidence="2">The sequence shown here is derived from an EMBL/GenBank/DDBJ whole genome shotgun (WGS) entry which is preliminary data.</text>
</comment>
<evidence type="ECO:0000313" key="3">
    <source>
        <dbReference type="Proteomes" id="UP000005396"/>
    </source>
</evidence>
<dbReference type="AlphaFoldDB" id="A8S0K2"/>
<gene>
    <name evidence="2" type="ORF">CLOBOL_05698</name>
</gene>
<feature type="domain" description="DUF7666" evidence="1">
    <location>
        <begin position="1"/>
        <end position="97"/>
    </location>
</feature>
<reference evidence="2 3" key="1">
    <citation type="submission" date="2007-08" db="EMBL/GenBank/DDBJ databases">
        <authorList>
            <person name="Fulton L."/>
            <person name="Clifton S."/>
            <person name="Fulton B."/>
            <person name="Xu J."/>
            <person name="Minx P."/>
            <person name="Pepin K.H."/>
            <person name="Johnson M."/>
            <person name="Thiruvilangam P."/>
            <person name="Bhonagiri V."/>
            <person name="Nash W.E."/>
            <person name="Mardis E.R."/>
            <person name="Wilson R.K."/>
        </authorList>
    </citation>
    <scope>NUCLEOTIDE SEQUENCE [LARGE SCALE GENOMIC DNA]</scope>
    <source>
        <strain evidence="3">ATCC BAA-613 / DSM 15670 / CCUG 46953 / JCM 12243 / WAL 16351</strain>
    </source>
</reference>
<accession>A8S0K2</accession>
<dbReference type="eggNOG" id="COG5164">
    <property type="taxonomic scope" value="Bacteria"/>
</dbReference>
<reference evidence="2 3" key="2">
    <citation type="submission" date="2007-09" db="EMBL/GenBank/DDBJ databases">
        <title>Draft genome sequence of Clostridium bolteae (ATCC BAA-613).</title>
        <authorList>
            <person name="Sudarsanam P."/>
            <person name="Ley R."/>
            <person name="Guruge J."/>
            <person name="Turnbaugh P.J."/>
            <person name="Mahowald M."/>
            <person name="Liep D."/>
            <person name="Gordon J."/>
        </authorList>
    </citation>
    <scope>NUCLEOTIDE SEQUENCE [LARGE SCALE GENOMIC DNA]</scope>
    <source>
        <strain evidence="3">ATCC BAA-613 / DSM 15670 / CCUG 46953 / JCM 12243 / WAL 16351</strain>
    </source>
</reference>
<evidence type="ECO:0000259" key="1">
    <source>
        <dbReference type="Pfam" id="PF24703"/>
    </source>
</evidence>
<name>A8S0K2_ENTBW</name>
<dbReference type="Pfam" id="PF24703">
    <property type="entry name" value="DUF7666"/>
    <property type="match status" value="1"/>
</dbReference>
<dbReference type="Proteomes" id="UP000005396">
    <property type="component" value="Unassembled WGS sequence"/>
</dbReference>
<evidence type="ECO:0000313" key="2">
    <source>
        <dbReference type="EMBL" id="EDP14091.1"/>
    </source>
</evidence>
<dbReference type="RefSeq" id="WP_002578644.1">
    <property type="nucleotide sequence ID" value="NZ_DS480697.1"/>
</dbReference>
<protein>
    <recommendedName>
        <fullName evidence="1">DUF7666 domain-containing protein</fullName>
    </recommendedName>
</protein>
<dbReference type="PaxDb" id="411902-CLOBOL_05698"/>
<proteinExistence type="predicted"/>
<organism evidence="2 3">
    <name type="scientific">Enterocloster bolteae (strain ATCC BAA-613 / DSM 15670 / CCUG 46953 / JCM 12243 / WAL 16351)</name>
    <name type="common">Clostridium bolteae</name>
    <dbReference type="NCBI Taxonomy" id="411902"/>
    <lineage>
        <taxon>Bacteria</taxon>
        <taxon>Bacillati</taxon>
        <taxon>Bacillota</taxon>
        <taxon>Clostridia</taxon>
        <taxon>Lachnospirales</taxon>
        <taxon>Lachnospiraceae</taxon>
        <taxon>Enterocloster</taxon>
    </lineage>
</organism>
<dbReference type="HOGENOM" id="CLU_104998_0_0_9"/>